<gene>
    <name evidence="2" type="ORF">CA264_01220</name>
</gene>
<dbReference type="AlphaFoldDB" id="A0A1X9YMT1"/>
<evidence type="ECO:0000313" key="3">
    <source>
        <dbReference type="Proteomes" id="UP000266292"/>
    </source>
</evidence>
<name>A0A1X9YMT1_9BACT</name>
<feature type="domain" description="GOLD" evidence="1">
    <location>
        <begin position="391"/>
        <end position="519"/>
    </location>
</feature>
<protein>
    <recommendedName>
        <fullName evidence="1">GOLD domain-containing protein</fullName>
    </recommendedName>
</protein>
<dbReference type="Gene3D" id="2.60.40.10">
    <property type="entry name" value="Immunoglobulins"/>
    <property type="match status" value="1"/>
</dbReference>
<dbReference type="OrthoDB" id="842906at2"/>
<keyword evidence="3" id="KW-1185">Reference proteome</keyword>
<dbReference type="PROSITE" id="PS50866">
    <property type="entry name" value="GOLD"/>
    <property type="match status" value="1"/>
</dbReference>
<evidence type="ECO:0000259" key="1">
    <source>
        <dbReference type="PROSITE" id="PS50866"/>
    </source>
</evidence>
<dbReference type="InterPro" id="IPR044023">
    <property type="entry name" value="Ig_7"/>
</dbReference>
<dbReference type="STRING" id="709015.GCA_000472485_00202"/>
<evidence type="ECO:0000313" key="2">
    <source>
        <dbReference type="EMBL" id="ARS34172.1"/>
    </source>
</evidence>
<reference evidence="3" key="1">
    <citation type="submission" date="2017-05" db="EMBL/GenBank/DDBJ databases">
        <authorList>
            <person name="Ray J."/>
            <person name="Price M."/>
            <person name="Deutschbauer A."/>
        </authorList>
    </citation>
    <scope>NUCLEOTIDE SEQUENCE [LARGE SCALE GENOMIC DNA]</scope>
    <source>
        <strain evidence="3">DSM 19842</strain>
    </source>
</reference>
<dbReference type="Pfam" id="PF19081">
    <property type="entry name" value="Ig_7"/>
    <property type="match status" value="1"/>
</dbReference>
<dbReference type="InterPro" id="IPR013783">
    <property type="entry name" value="Ig-like_fold"/>
</dbReference>
<dbReference type="InterPro" id="IPR009038">
    <property type="entry name" value="GOLD_dom"/>
</dbReference>
<dbReference type="NCBIfam" id="TIGR04183">
    <property type="entry name" value="Por_Secre_tail"/>
    <property type="match status" value="1"/>
</dbReference>
<dbReference type="Proteomes" id="UP000266292">
    <property type="component" value="Chromosome"/>
</dbReference>
<dbReference type="KEGG" id="pact:CA264_01220"/>
<proteinExistence type="predicted"/>
<organism evidence="2 3">
    <name type="scientific">Pontibacter actiniarum</name>
    <dbReference type="NCBI Taxonomy" id="323450"/>
    <lineage>
        <taxon>Bacteria</taxon>
        <taxon>Pseudomonadati</taxon>
        <taxon>Bacteroidota</taxon>
        <taxon>Cytophagia</taxon>
        <taxon>Cytophagales</taxon>
        <taxon>Hymenobacteraceae</taxon>
        <taxon>Pontibacter</taxon>
    </lineage>
</organism>
<accession>A0A1X9YMT1</accession>
<sequence length="598" mass="63601">MRTIFTKKFIRSLYMLLMLIVSGTFSHVYAQKSVPVLSTVDFSCVTVNRGELTLKVTGSNFDTKAGNAKTDGRFRLNVSNAATSLSIDVYPEAEGFTAATATFKIPSTAFTTIQVLSVTVQNANGNSGNYKWEASVPQSLFVIGPPTAQPVQSCPGQVTLSASGAPAGASYKWYRPDGTVIIGETGSTYTIPNQTASASYYVAMTAPGGCESTRTPVTATVNPTATVVITNPAAVCSPATVDLTAEAIKTGSTSGLTYTYFTDATATTALANPGAVAASGTYYIKGTNSTGCSDIKPVTVTIKETITVTAGRIAIDTEHPEEKLEVGKPATFTAESEITTNGYAASYKWYTKNKGVDWVLQPGASLQTFSVASVPSESYEVRVDITPNQETACFSGLPASGIQSIETGVIVPLPVEIIYFTALRQGKDVQLSWATASEENNAGFEVQVSEDGRAFRALGFVGTQNGDAQVKQSYGYTDTENGKYGTRYYRLRQVDRDGQFAYYTAKAVSFGAVSYSIRAFPNPLEGDQVSVAVQAEAGGQLQLQVLDAMGRVVASQARELGRGESLERVQLAPALPKGIYFVRTEMGGVVRSFKLLKK</sequence>
<dbReference type="InterPro" id="IPR026444">
    <property type="entry name" value="Secre_tail"/>
</dbReference>
<dbReference type="EMBL" id="CP021235">
    <property type="protein sequence ID" value="ARS34172.1"/>
    <property type="molecule type" value="Genomic_DNA"/>
</dbReference>